<dbReference type="SUPFAM" id="SSF56300">
    <property type="entry name" value="Metallo-dependent phosphatases"/>
    <property type="match status" value="1"/>
</dbReference>
<dbReference type="GO" id="GO:0005634">
    <property type="term" value="C:nucleus"/>
    <property type="evidence" value="ECO:0007669"/>
    <property type="project" value="UniProtKB-SubCell"/>
</dbReference>
<evidence type="ECO:0000256" key="14">
    <source>
        <dbReference type="SAM" id="MobiDB-lite"/>
    </source>
</evidence>
<comment type="similarity">
    <text evidence="3">Belongs to the PPP phosphatase family. BSU subfamily.</text>
</comment>
<organism evidence="16 17">
    <name type="scientific">Rhododendron griersonianum</name>
    <dbReference type="NCBI Taxonomy" id="479676"/>
    <lineage>
        <taxon>Eukaryota</taxon>
        <taxon>Viridiplantae</taxon>
        <taxon>Streptophyta</taxon>
        <taxon>Embryophyta</taxon>
        <taxon>Tracheophyta</taxon>
        <taxon>Spermatophyta</taxon>
        <taxon>Magnoliopsida</taxon>
        <taxon>eudicotyledons</taxon>
        <taxon>Gunneridae</taxon>
        <taxon>Pentapetalae</taxon>
        <taxon>asterids</taxon>
        <taxon>Ericales</taxon>
        <taxon>Ericaceae</taxon>
        <taxon>Ericoideae</taxon>
        <taxon>Rhodoreae</taxon>
        <taxon>Rhododendron</taxon>
    </lineage>
</organism>
<name>A0AAV6HKA2_9ERIC</name>
<dbReference type="GO" id="GO:0004722">
    <property type="term" value="F:protein serine/threonine phosphatase activity"/>
    <property type="evidence" value="ECO:0007669"/>
    <property type="project" value="UniProtKB-EC"/>
</dbReference>
<sequence>MLTSMDKNSMEKLAEASAAEAEAEAEAASAVWQAVQAASASPAEETYVSDGNSQAAETTSEGSDIEADVRLHPRAVVIAKEAGGNLGLMIISNLLRPRNWKAPGNRRFFLDSYEVGELCYAAEQIFMHEPTVLQLKAPVKVFGDLHGQFGDLMRLFDEYGFPSPAGDITYIDYLFLGDYVDRGQQSLETITLLLALKAMFHLQFQIEYPENVHLIRGNHEAADINALFGFRLECIERMGENDGIWAWTRFNQLFNYLPLAALIEKKIICMHGGIGRSIHSVEQIEKLERPITMDAGSIILMDLLCTQASFILNDVKLKFTFYMPLMTHFHQLQPDRVTDFCKKNKLQLIIRAHECVMDGFERFAQGQLITLFSATNYCGTANNAGAILVVGRGLVIVPKLIHPLPPPLQSPETSPERFVDDTWMQELNIQRPPTPTRGRPQPDHDRNSLAYI</sequence>
<evidence type="ECO:0000256" key="8">
    <source>
        <dbReference type="ARBA" id="ARBA00022912"/>
    </source>
</evidence>
<evidence type="ECO:0000259" key="15">
    <source>
        <dbReference type="PROSITE" id="PS00125"/>
    </source>
</evidence>
<keyword evidence="7 13" id="KW-0378">Hydrolase</keyword>
<evidence type="ECO:0000256" key="4">
    <source>
        <dbReference type="ARBA" id="ARBA00022441"/>
    </source>
</evidence>
<proteinExistence type="inferred from homology"/>
<dbReference type="PRINTS" id="PR00114">
    <property type="entry name" value="STPHPHTASE"/>
</dbReference>
<feature type="region of interest" description="Disordered" evidence="14">
    <location>
        <begin position="43"/>
        <end position="65"/>
    </location>
</feature>
<reference evidence="16 17" key="1">
    <citation type="submission" date="2020-08" db="EMBL/GenBank/DDBJ databases">
        <title>Plant Genome Project.</title>
        <authorList>
            <person name="Zhang R.-G."/>
        </authorList>
    </citation>
    <scope>NUCLEOTIDE SEQUENCE [LARGE SCALE GENOMIC DNA]</scope>
    <source>
        <strain evidence="16">WSP0</strain>
        <tissue evidence="16">Leaf</tissue>
    </source>
</reference>
<dbReference type="Proteomes" id="UP000823749">
    <property type="component" value="Chromosome 13"/>
</dbReference>
<keyword evidence="4" id="KW-0880">Kelch repeat</keyword>
<evidence type="ECO:0000256" key="9">
    <source>
        <dbReference type="ARBA" id="ARBA00023211"/>
    </source>
</evidence>
<dbReference type="PANTHER" id="PTHR46422">
    <property type="entry name" value="SERINE/THREONINE-PROTEIN PHOSPHATASE BSL3"/>
    <property type="match status" value="1"/>
</dbReference>
<evidence type="ECO:0000256" key="11">
    <source>
        <dbReference type="ARBA" id="ARBA00047761"/>
    </source>
</evidence>
<dbReference type="Pfam" id="PF00149">
    <property type="entry name" value="Metallophos"/>
    <property type="match status" value="1"/>
</dbReference>
<comment type="catalytic activity">
    <reaction evidence="12 13">
        <text>O-phospho-L-threonyl-[protein] + H2O = L-threonyl-[protein] + phosphate</text>
        <dbReference type="Rhea" id="RHEA:47004"/>
        <dbReference type="Rhea" id="RHEA-COMP:11060"/>
        <dbReference type="Rhea" id="RHEA-COMP:11605"/>
        <dbReference type="ChEBI" id="CHEBI:15377"/>
        <dbReference type="ChEBI" id="CHEBI:30013"/>
        <dbReference type="ChEBI" id="CHEBI:43474"/>
        <dbReference type="ChEBI" id="CHEBI:61977"/>
        <dbReference type="EC" id="3.1.3.16"/>
    </reaction>
</comment>
<dbReference type="InterPro" id="IPR006186">
    <property type="entry name" value="Ser/Thr-sp_prot-phosphatase"/>
</dbReference>
<accession>A0AAV6HKA2</accession>
<comment type="cofactor">
    <cofactor evidence="1">
        <name>Mn(2+)</name>
        <dbReference type="ChEBI" id="CHEBI:29035"/>
    </cofactor>
</comment>
<dbReference type="InterPro" id="IPR029052">
    <property type="entry name" value="Metallo-depent_PP-like"/>
</dbReference>
<dbReference type="Gene3D" id="3.60.21.10">
    <property type="match status" value="1"/>
</dbReference>
<comment type="catalytic activity">
    <reaction evidence="11">
        <text>O-phospho-L-seryl-[protein] + H2O = L-seryl-[protein] + phosphate</text>
        <dbReference type="Rhea" id="RHEA:20629"/>
        <dbReference type="Rhea" id="RHEA-COMP:9863"/>
        <dbReference type="Rhea" id="RHEA-COMP:11604"/>
        <dbReference type="ChEBI" id="CHEBI:15377"/>
        <dbReference type="ChEBI" id="CHEBI:29999"/>
        <dbReference type="ChEBI" id="CHEBI:43474"/>
        <dbReference type="ChEBI" id="CHEBI:83421"/>
        <dbReference type="EC" id="3.1.3.16"/>
    </reaction>
</comment>
<feature type="compositionally biased region" description="Basic and acidic residues" evidence="14">
    <location>
        <begin position="440"/>
        <end position="452"/>
    </location>
</feature>
<evidence type="ECO:0000256" key="6">
    <source>
        <dbReference type="ARBA" id="ARBA00022737"/>
    </source>
</evidence>
<evidence type="ECO:0000256" key="3">
    <source>
        <dbReference type="ARBA" id="ARBA00005671"/>
    </source>
</evidence>
<dbReference type="AlphaFoldDB" id="A0AAV6HKA2"/>
<comment type="subcellular location">
    <subcellularLocation>
        <location evidence="2">Nucleus</location>
    </subcellularLocation>
</comment>
<keyword evidence="9" id="KW-0464">Manganese</keyword>
<evidence type="ECO:0000313" key="16">
    <source>
        <dbReference type="EMBL" id="KAG5514288.1"/>
    </source>
</evidence>
<comment type="caution">
    <text evidence="16">The sequence shown here is derived from an EMBL/GenBank/DDBJ whole genome shotgun (WGS) entry which is preliminary data.</text>
</comment>
<evidence type="ECO:0000256" key="2">
    <source>
        <dbReference type="ARBA" id="ARBA00004123"/>
    </source>
</evidence>
<feature type="domain" description="Serine/threonine specific protein phosphatases" evidence="15">
    <location>
        <begin position="215"/>
        <end position="220"/>
    </location>
</feature>
<feature type="region of interest" description="Disordered" evidence="14">
    <location>
        <begin position="428"/>
        <end position="452"/>
    </location>
</feature>
<evidence type="ECO:0000256" key="12">
    <source>
        <dbReference type="ARBA" id="ARBA00048336"/>
    </source>
</evidence>
<dbReference type="EC" id="3.1.3.16" evidence="13"/>
<dbReference type="GO" id="GO:0005886">
    <property type="term" value="C:plasma membrane"/>
    <property type="evidence" value="ECO:0007669"/>
    <property type="project" value="UniProtKB-ARBA"/>
</dbReference>
<gene>
    <name evidence="16" type="ORF">RHGRI_035630</name>
</gene>
<dbReference type="PROSITE" id="PS00125">
    <property type="entry name" value="SER_THR_PHOSPHATASE"/>
    <property type="match status" value="1"/>
</dbReference>
<protein>
    <recommendedName>
        <fullName evidence="13">Serine/threonine-protein phosphatase</fullName>
        <ecNumber evidence="13">3.1.3.16</ecNumber>
    </recommendedName>
</protein>
<evidence type="ECO:0000256" key="13">
    <source>
        <dbReference type="RuleBase" id="RU004273"/>
    </source>
</evidence>
<dbReference type="FunFam" id="3.60.21.10:FF:000008">
    <property type="entry name" value="Serine/threonine-protein phosphatase"/>
    <property type="match status" value="1"/>
</dbReference>
<dbReference type="PANTHER" id="PTHR46422:SF6">
    <property type="entry name" value="SERINE_THREONINE-PROTEIN PHOSPHATASE BSL1"/>
    <property type="match status" value="1"/>
</dbReference>
<dbReference type="Pfam" id="PF16891">
    <property type="entry name" value="STPPase_N"/>
    <property type="match status" value="1"/>
</dbReference>
<keyword evidence="5" id="KW-0479">Metal-binding</keyword>
<evidence type="ECO:0000256" key="1">
    <source>
        <dbReference type="ARBA" id="ARBA00001936"/>
    </source>
</evidence>
<evidence type="ECO:0000256" key="10">
    <source>
        <dbReference type="ARBA" id="ARBA00023242"/>
    </source>
</evidence>
<keyword evidence="17" id="KW-1185">Reference proteome</keyword>
<dbReference type="SMART" id="SM00156">
    <property type="entry name" value="PP2Ac"/>
    <property type="match status" value="1"/>
</dbReference>
<evidence type="ECO:0000256" key="5">
    <source>
        <dbReference type="ARBA" id="ARBA00022723"/>
    </source>
</evidence>
<dbReference type="InterPro" id="IPR031675">
    <property type="entry name" value="STPPase_N"/>
</dbReference>
<dbReference type="GO" id="GO:0046872">
    <property type="term" value="F:metal ion binding"/>
    <property type="evidence" value="ECO:0007669"/>
    <property type="project" value="UniProtKB-KW"/>
</dbReference>
<dbReference type="InterPro" id="IPR004843">
    <property type="entry name" value="Calcineurin-like_PHP"/>
</dbReference>
<keyword evidence="10" id="KW-0539">Nucleus</keyword>
<keyword evidence="8" id="KW-0904">Protein phosphatase</keyword>
<evidence type="ECO:0000256" key="7">
    <source>
        <dbReference type="ARBA" id="ARBA00022801"/>
    </source>
</evidence>
<keyword evidence="6" id="KW-0677">Repeat</keyword>
<feature type="compositionally biased region" description="Polar residues" evidence="14">
    <location>
        <begin position="49"/>
        <end position="62"/>
    </location>
</feature>
<dbReference type="EMBL" id="JACTNZ010000013">
    <property type="protein sequence ID" value="KAG5514288.1"/>
    <property type="molecule type" value="Genomic_DNA"/>
</dbReference>
<evidence type="ECO:0000313" key="17">
    <source>
        <dbReference type="Proteomes" id="UP000823749"/>
    </source>
</evidence>